<gene>
    <name evidence="2" type="ORF">LEMA_P057920.1</name>
</gene>
<feature type="compositionally biased region" description="Polar residues" evidence="1">
    <location>
        <begin position="43"/>
        <end position="55"/>
    </location>
</feature>
<dbReference type="RefSeq" id="XP_003834123.1">
    <property type="nucleotide sequence ID" value="XM_003834075.1"/>
</dbReference>
<dbReference type="VEuPathDB" id="FungiDB:LEMA_P057920.1"/>
<accession>E4ZI97</accession>
<dbReference type="HOGENOM" id="CLU_1816150_0_0_1"/>
<name>E4ZI97_LEPMJ</name>
<evidence type="ECO:0000256" key="1">
    <source>
        <dbReference type="SAM" id="MobiDB-lite"/>
    </source>
</evidence>
<sequence length="142" mass="15484">MAGEYVVERKCMQSDSSRMSKSNKRARTECEITAKGNRGQLENPETSNKSNTPNRSSRHSCPRASRLTPKCIKGSSSSSSNSSNSNSNKASWTIGVSILLQLTARAFPLIGQYPVLRDPALNHGRRITPTTRALHAVVSRAP</sequence>
<keyword evidence="3" id="KW-1185">Reference proteome</keyword>
<evidence type="ECO:0000313" key="2">
    <source>
        <dbReference type="EMBL" id="CBX90758.1"/>
    </source>
</evidence>
<dbReference type="EMBL" id="FP929065">
    <property type="protein sequence ID" value="CBX90758.1"/>
    <property type="molecule type" value="Genomic_DNA"/>
</dbReference>
<evidence type="ECO:0000313" key="3">
    <source>
        <dbReference type="Proteomes" id="UP000002668"/>
    </source>
</evidence>
<dbReference type="Proteomes" id="UP000002668">
    <property type="component" value="Genome"/>
</dbReference>
<feature type="compositionally biased region" description="Low complexity" evidence="1">
    <location>
        <begin position="75"/>
        <end position="88"/>
    </location>
</feature>
<feature type="compositionally biased region" description="Basic and acidic residues" evidence="1">
    <location>
        <begin position="1"/>
        <end position="12"/>
    </location>
</feature>
<proteinExistence type="predicted"/>
<dbReference type="InParanoid" id="E4ZI97"/>
<dbReference type="GeneID" id="13285181"/>
<dbReference type="AlphaFoldDB" id="E4ZI97"/>
<protein>
    <submittedName>
        <fullName evidence="2">Predicted protein</fullName>
    </submittedName>
</protein>
<feature type="region of interest" description="Disordered" evidence="1">
    <location>
        <begin position="1"/>
        <end position="89"/>
    </location>
</feature>
<organism evidence="3">
    <name type="scientific">Leptosphaeria maculans (strain JN3 / isolate v23.1.3 / race Av1-4-5-6-7-8)</name>
    <name type="common">Blackleg fungus</name>
    <name type="synonym">Phoma lingam</name>
    <dbReference type="NCBI Taxonomy" id="985895"/>
    <lineage>
        <taxon>Eukaryota</taxon>
        <taxon>Fungi</taxon>
        <taxon>Dikarya</taxon>
        <taxon>Ascomycota</taxon>
        <taxon>Pezizomycotina</taxon>
        <taxon>Dothideomycetes</taxon>
        <taxon>Pleosporomycetidae</taxon>
        <taxon>Pleosporales</taxon>
        <taxon>Pleosporineae</taxon>
        <taxon>Leptosphaeriaceae</taxon>
        <taxon>Plenodomus</taxon>
        <taxon>Plenodomus lingam/Leptosphaeria maculans species complex</taxon>
    </lineage>
</organism>
<reference evidence="3" key="1">
    <citation type="journal article" date="2011" name="Nat. Commun.">
        <title>Effector diversification within compartments of the Leptosphaeria maculans genome affected by Repeat-Induced Point mutations.</title>
        <authorList>
            <person name="Rouxel T."/>
            <person name="Grandaubert J."/>
            <person name="Hane J.K."/>
            <person name="Hoede C."/>
            <person name="van de Wouw A.P."/>
            <person name="Couloux A."/>
            <person name="Dominguez V."/>
            <person name="Anthouard V."/>
            <person name="Bally P."/>
            <person name="Bourras S."/>
            <person name="Cozijnsen A.J."/>
            <person name="Ciuffetti L.M."/>
            <person name="Degrave A."/>
            <person name="Dilmaghani A."/>
            <person name="Duret L."/>
            <person name="Fudal I."/>
            <person name="Goodwin S.B."/>
            <person name="Gout L."/>
            <person name="Glaser N."/>
            <person name="Linglin J."/>
            <person name="Kema G.H.J."/>
            <person name="Lapalu N."/>
            <person name="Lawrence C.B."/>
            <person name="May K."/>
            <person name="Meyer M."/>
            <person name="Ollivier B."/>
            <person name="Poulain J."/>
            <person name="Schoch C.L."/>
            <person name="Simon A."/>
            <person name="Spatafora J.W."/>
            <person name="Stachowiak A."/>
            <person name="Turgeon B.G."/>
            <person name="Tyler B.M."/>
            <person name="Vincent D."/>
            <person name="Weissenbach J."/>
            <person name="Amselem J."/>
            <person name="Quesneville H."/>
            <person name="Oliver R.P."/>
            <person name="Wincker P."/>
            <person name="Balesdent M.-H."/>
            <person name="Howlett B.J."/>
        </authorList>
    </citation>
    <scope>NUCLEOTIDE SEQUENCE [LARGE SCALE GENOMIC DNA]</scope>
    <source>
        <strain evidence="3">JN3 / isolate v23.1.3 / race Av1-4-5-6-7-8</strain>
    </source>
</reference>